<dbReference type="RefSeq" id="WP_168068494.1">
    <property type="nucleotide sequence ID" value="NZ_JAATJC010000001.1"/>
</dbReference>
<feature type="region of interest" description="Disordered" evidence="1">
    <location>
        <begin position="100"/>
        <end position="120"/>
    </location>
</feature>
<dbReference type="AlphaFoldDB" id="A0A7X5Y5T8"/>
<gene>
    <name evidence="2" type="ORF">GGQ97_001537</name>
</gene>
<keyword evidence="3" id="KW-1185">Reference proteome</keyword>
<proteinExistence type="predicted"/>
<sequence>MEKNEYLKIGLGIGEKMLAEMAAKPKDEDKLSDVIVGIIAVMKPHGVRVTVALLQASSYVAEYMLAEQIDIEKLRPAAAIANRKWREAEEREETIVLPKRRYKRNKTKNAADKDGAQSDAPATELNQSLVAVAAIQPDDENFVIDVPASLL</sequence>
<accession>A0A7X5Y5T8</accession>
<dbReference type="Proteomes" id="UP000558192">
    <property type="component" value="Unassembled WGS sequence"/>
</dbReference>
<evidence type="ECO:0000313" key="2">
    <source>
        <dbReference type="EMBL" id="NJC05744.1"/>
    </source>
</evidence>
<name>A0A7X5Y5T8_9SPHN</name>
<dbReference type="EMBL" id="JAATJC010000001">
    <property type="protein sequence ID" value="NJC05744.1"/>
    <property type="molecule type" value="Genomic_DNA"/>
</dbReference>
<evidence type="ECO:0000256" key="1">
    <source>
        <dbReference type="SAM" id="MobiDB-lite"/>
    </source>
</evidence>
<reference evidence="2 3" key="1">
    <citation type="submission" date="2020-03" db="EMBL/GenBank/DDBJ databases">
        <title>Genomic Encyclopedia of Type Strains, Phase IV (KMG-IV): sequencing the most valuable type-strain genomes for metagenomic binning, comparative biology and taxonomic classification.</title>
        <authorList>
            <person name="Goeker M."/>
        </authorList>
    </citation>
    <scope>NUCLEOTIDE SEQUENCE [LARGE SCALE GENOMIC DNA]</scope>
    <source>
        <strain evidence="2 3">DSM 16846</strain>
    </source>
</reference>
<organism evidence="2 3">
    <name type="scientific">Sphingomonas kaistensis</name>
    <dbReference type="NCBI Taxonomy" id="298708"/>
    <lineage>
        <taxon>Bacteria</taxon>
        <taxon>Pseudomonadati</taxon>
        <taxon>Pseudomonadota</taxon>
        <taxon>Alphaproteobacteria</taxon>
        <taxon>Sphingomonadales</taxon>
        <taxon>Sphingomonadaceae</taxon>
        <taxon>Sphingomonas</taxon>
    </lineage>
</organism>
<comment type="caution">
    <text evidence="2">The sequence shown here is derived from an EMBL/GenBank/DDBJ whole genome shotgun (WGS) entry which is preliminary data.</text>
</comment>
<evidence type="ECO:0000313" key="3">
    <source>
        <dbReference type="Proteomes" id="UP000558192"/>
    </source>
</evidence>
<protein>
    <submittedName>
        <fullName evidence="2">Uncharacterized protein</fullName>
    </submittedName>
</protein>